<evidence type="ECO:0000313" key="10">
    <source>
        <dbReference type="EMBL" id="OIV93365.1"/>
    </source>
</evidence>
<keyword evidence="3" id="KW-0238">DNA-binding</keyword>
<feature type="region of interest" description="Disordered" evidence="6">
    <location>
        <begin position="287"/>
        <end position="308"/>
    </location>
</feature>
<accession>A0A1J7FZ01</accession>
<dbReference type="InterPro" id="IPR009057">
    <property type="entry name" value="Homeodomain-like_sf"/>
</dbReference>
<dbReference type="InterPro" id="IPR017884">
    <property type="entry name" value="SANT_dom"/>
</dbReference>
<dbReference type="PROSITE" id="PS51293">
    <property type="entry name" value="SANT"/>
    <property type="match status" value="2"/>
</dbReference>
<dbReference type="Gramene" id="OIV93365">
    <property type="protein sequence ID" value="OIV93365"/>
    <property type="gene ID" value="TanjilG_21076"/>
</dbReference>
<evidence type="ECO:0000259" key="9">
    <source>
        <dbReference type="PROSITE" id="PS51294"/>
    </source>
</evidence>
<feature type="region of interest" description="Disordered" evidence="6">
    <location>
        <begin position="408"/>
        <end position="454"/>
    </location>
</feature>
<dbReference type="SUPFAM" id="SSF46689">
    <property type="entry name" value="Homeodomain-like"/>
    <property type="match status" value="2"/>
</dbReference>
<dbReference type="Proteomes" id="UP000188354">
    <property type="component" value="Chromosome LG18"/>
</dbReference>
<dbReference type="GO" id="GO:0003677">
    <property type="term" value="F:DNA binding"/>
    <property type="evidence" value="ECO:0007669"/>
    <property type="project" value="UniProtKB-KW"/>
</dbReference>
<feature type="domain" description="Myb-like" evidence="7">
    <location>
        <begin position="323"/>
        <end position="368"/>
    </location>
</feature>
<dbReference type="GO" id="GO:0005634">
    <property type="term" value="C:nucleus"/>
    <property type="evidence" value="ECO:0007669"/>
    <property type="project" value="UniProtKB-SubCell"/>
</dbReference>
<organism evidence="10 11">
    <name type="scientific">Lupinus angustifolius</name>
    <name type="common">Narrow-leaved blue lupine</name>
    <dbReference type="NCBI Taxonomy" id="3871"/>
    <lineage>
        <taxon>Eukaryota</taxon>
        <taxon>Viridiplantae</taxon>
        <taxon>Streptophyta</taxon>
        <taxon>Embryophyta</taxon>
        <taxon>Tracheophyta</taxon>
        <taxon>Spermatophyta</taxon>
        <taxon>Magnoliopsida</taxon>
        <taxon>eudicotyledons</taxon>
        <taxon>Gunneridae</taxon>
        <taxon>Pentapetalae</taxon>
        <taxon>rosids</taxon>
        <taxon>fabids</taxon>
        <taxon>Fabales</taxon>
        <taxon>Fabaceae</taxon>
        <taxon>Papilionoideae</taxon>
        <taxon>50 kb inversion clade</taxon>
        <taxon>genistoids sensu lato</taxon>
        <taxon>core genistoids</taxon>
        <taxon>Genisteae</taxon>
        <taxon>Lupinus</taxon>
    </lineage>
</organism>
<dbReference type="InterPro" id="IPR052245">
    <property type="entry name" value="Plant_Stress_Dev_TF"/>
</dbReference>
<dbReference type="InterPro" id="IPR001005">
    <property type="entry name" value="SANT/Myb"/>
</dbReference>
<comment type="subcellular location">
    <subcellularLocation>
        <location evidence="1">Nucleus</location>
    </subcellularLocation>
</comment>
<dbReference type="InterPro" id="IPR006447">
    <property type="entry name" value="Myb_dom_plants"/>
</dbReference>
<evidence type="ECO:0000256" key="6">
    <source>
        <dbReference type="SAM" id="MobiDB-lite"/>
    </source>
</evidence>
<keyword evidence="4" id="KW-0804">Transcription</keyword>
<feature type="compositionally biased region" description="Polar residues" evidence="6">
    <location>
        <begin position="8"/>
        <end position="18"/>
    </location>
</feature>
<gene>
    <name evidence="10" type="ORF">TanjilG_21076</name>
</gene>
<feature type="domain" description="HTH myb-type" evidence="9">
    <location>
        <begin position="83"/>
        <end position="139"/>
    </location>
</feature>
<dbReference type="Gene3D" id="1.10.10.60">
    <property type="entry name" value="Homeodomain-like"/>
    <property type="match status" value="2"/>
</dbReference>
<dbReference type="AlphaFoldDB" id="A0A1J7FZ01"/>
<dbReference type="CDD" id="cd00167">
    <property type="entry name" value="SANT"/>
    <property type="match status" value="2"/>
</dbReference>
<dbReference type="STRING" id="3871.A0A1J7FZ01"/>
<feature type="domain" description="HTH myb-type" evidence="9">
    <location>
        <begin position="323"/>
        <end position="372"/>
    </location>
</feature>
<feature type="domain" description="SANT" evidence="8">
    <location>
        <begin position="91"/>
        <end position="139"/>
    </location>
</feature>
<dbReference type="NCBIfam" id="TIGR01557">
    <property type="entry name" value="myb_SHAQKYF"/>
    <property type="match status" value="2"/>
</dbReference>
<sequence>MTRKCSHCSHNGHNSRTCPNRGVKLFGVRLTDGSIRKSASMGNLSHYAGSNSPGVETTDHGAAAVADGYASEDFLPGSSSTSRERKKGVPWTEEEHRRFLLGLQKLGKGDWRGISRNYVISRTPTQVASHAQKYFVRQSNVSRRKRRSSLFDIVADEAAEAPIVEHDFLSTNQFEAETEGNDPLLGPPTLDEECESMVSTNSNDGEPAGPEPSNPDDNSQSSYPVMYPAYYPPFFPFPLPYWSGYSPAEPVKKEETHEVLKPTAVHSKSPLNVDELVGMSKLSLGETIGNSGPSTLKQKLQEEGPSRQSAFHATSAATACGVPWTEEEHRRFLLGLQKLGKGDWRGISRNYVISRTPTQVASHAQKYFVRQSNVSRRKRRSSLFDIVADEAAEAPIVEHDFLSTNQFEAETEGNDPLLGPPTLDEECESMVSTNSNDGEPAGPEPSNPDDNSQSSYPVMYPAYYPPFFPFPLPYWSGYSPAEPVKKEETHEVLKPTAVHSKSPLNVDELVGMSKLSLGETIGNSGPSTLKQKLQEEGPSRQSAFHATSAATACGSSNINGSVIHAV</sequence>
<dbReference type="GO" id="GO:0009723">
    <property type="term" value="P:response to ethylene"/>
    <property type="evidence" value="ECO:0007669"/>
    <property type="project" value="TreeGrafter"/>
</dbReference>
<feature type="domain" description="SANT" evidence="8">
    <location>
        <begin position="324"/>
        <end position="372"/>
    </location>
</feature>
<dbReference type="EMBL" id="CM007378">
    <property type="protein sequence ID" value="OIV93365.1"/>
    <property type="molecule type" value="Genomic_DNA"/>
</dbReference>
<dbReference type="GO" id="GO:0006355">
    <property type="term" value="P:regulation of DNA-templated transcription"/>
    <property type="evidence" value="ECO:0007669"/>
    <property type="project" value="UniProtKB-ARBA"/>
</dbReference>
<dbReference type="GO" id="GO:0009739">
    <property type="term" value="P:response to gibberellin"/>
    <property type="evidence" value="ECO:0007669"/>
    <property type="project" value="TreeGrafter"/>
</dbReference>
<evidence type="ECO:0000256" key="4">
    <source>
        <dbReference type="ARBA" id="ARBA00023163"/>
    </source>
</evidence>
<proteinExistence type="predicted"/>
<dbReference type="PROSITE" id="PS50090">
    <property type="entry name" value="MYB_LIKE"/>
    <property type="match status" value="2"/>
</dbReference>
<name>A0A1J7FZ01_LUPAN</name>
<feature type="region of interest" description="Disordered" evidence="6">
    <location>
        <begin position="175"/>
        <end position="221"/>
    </location>
</feature>
<evidence type="ECO:0000313" key="11">
    <source>
        <dbReference type="Proteomes" id="UP000188354"/>
    </source>
</evidence>
<keyword evidence="5" id="KW-0539">Nucleus</keyword>
<feature type="domain" description="Myb-like" evidence="7">
    <location>
        <begin position="83"/>
        <end position="135"/>
    </location>
</feature>
<keyword evidence="2" id="KW-0805">Transcription regulation</keyword>
<protein>
    <submittedName>
        <fullName evidence="10">Uncharacterized protein</fullName>
    </submittedName>
</protein>
<reference evidence="10 11" key="1">
    <citation type="journal article" date="2017" name="Plant Biotechnol. J.">
        <title>A comprehensive draft genome sequence for lupin (Lupinus angustifolius), an emerging health food: insights into plant-microbe interactions and legume evolution.</title>
        <authorList>
            <person name="Hane J.K."/>
            <person name="Ming Y."/>
            <person name="Kamphuis L.G."/>
            <person name="Nelson M.N."/>
            <person name="Garg G."/>
            <person name="Atkins C.A."/>
            <person name="Bayer P.E."/>
            <person name="Bravo A."/>
            <person name="Bringans S."/>
            <person name="Cannon S."/>
            <person name="Edwards D."/>
            <person name="Foley R."/>
            <person name="Gao L.L."/>
            <person name="Harrison M.J."/>
            <person name="Huang W."/>
            <person name="Hurgobin B."/>
            <person name="Li S."/>
            <person name="Liu C.W."/>
            <person name="McGrath A."/>
            <person name="Morahan G."/>
            <person name="Murray J."/>
            <person name="Weller J."/>
            <person name="Jian J."/>
            <person name="Singh K.B."/>
        </authorList>
    </citation>
    <scope>NUCLEOTIDE SEQUENCE [LARGE SCALE GENOMIC DNA]</scope>
    <source>
        <strain evidence="11">cv. Tanjil</strain>
        <tissue evidence="10">Whole plant</tissue>
    </source>
</reference>
<dbReference type="FunFam" id="1.10.10.60:FF:000009">
    <property type="entry name" value="transcription factor MYB1R1"/>
    <property type="match status" value="2"/>
</dbReference>
<feature type="region of interest" description="Disordered" evidence="6">
    <location>
        <begin position="1"/>
        <end position="20"/>
    </location>
</feature>
<evidence type="ECO:0000259" key="8">
    <source>
        <dbReference type="PROSITE" id="PS51293"/>
    </source>
</evidence>
<dbReference type="Pfam" id="PF00249">
    <property type="entry name" value="Myb_DNA-binding"/>
    <property type="match status" value="2"/>
</dbReference>
<dbReference type="PANTHER" id="PTHR44191">
    <property type="entry name" value="TRANSCRIPTION FACTOR KUA1"/>
    <property type="match status" value="1"/>
</dbReference>
<dbReference type="SMART" id="SM00717">
    <property type="entry name" value="SANT"/>
    <property type="match status" value="2"/>
</dbReference>
<evidence type="ECO:0000256" key="3">
    <source>
        <dbReference type="ARBA" id="ARBA00023125"/>
    </source>
</evidence>
<evidence type="ECO:0000256" key="1">
    <source>
        <dbReference type="ARBA" id="ARBA00004123"/>
    </source>
</evidence>
<evidence type="ECO:0000256" key="2">
    <source>
        <dbReference type="ARBA" id="ARBA00023015"/>
    </source>
</evidence>
<dbReference type="InterPro" id="IPR017930">
    <property type="entry name" value="Myb_dom"/>
</dbReference>
<evidence type="ECO:0000259" key="7">
    <source>
        <dbReference type="PROSITE" id="PS50090"/>
    </source>
</evidence>
<dbReference type="PANTHER" id="PTHR44191:SF26">
    <property type="entry name" value="TRANSCRIPTION FACTOR KUA1"/>
    <property type="match status" value="1"/>
</dbReference>
<evidence type="ECO:0000256" key="5">
    <source>
        <dbReference type="ARBA" id="ARBA00023242"/>
    </source>
</evidence>
<dbReference type="PROSITE" id="PS51294">
    <property type="entry name" value="HTH_MYB"/>
    <property type="match status" value="2"/>
</dbReference>
<feature type="compositionally biased region" description="Polar residues" evidence="6">
    <location>
        <begin position="288"/>
        <end position="298"/>
    </location>
</feature>
<keyword evidence="11" id="KW-1185">Reference proteome</keyword>